<dbReference type="EMBL" id="BPWL01000003">
    <property type="protein sequence ID" value="GJJ09032.1"/>
    <property type="molecule type" value="Genomic_DNA"/>
</dbReference>
<gene>
    <name evidence="1" type="ORF">Clacol_003254</name>
</gene>
<protein>
    <submittedName>
        <fullName evidence="1">Uncharacterized protein</fullName>
    </submittedName>
</protein>
<dbReference type="Proteomes" id="UP001050691">
    <property type="component" value="Unassembled WGS sequence"/>
</dbReference>
<evidence type="ECO:0000313" key="1">
    <source>
        <dbReference type="EMBL" id="GJJ09032.1"/>
    </source>
</evidence>
<proteinExistence type="predicted"/>
<sequence>MHYAEKNDTLAFLDVIPFENSEYKLATDKLKERLAMLHARKDRHSSRENDKNVGVLAKLLEMPVDIFSPLLNHRPLSQEEFYIERAKAVTAKFYARYPEMKKKMITS</sequence>
<reference evidence="1" key="1">
    <citation type="submission" date="2021-10" db="EMBL/GenBank/DDBJ databases">
        <title>De novo Genome Assembly of Clathrus columnatus (Basidiomycota, Fungi) Using Illumina and Nanopore Sequence Data.</title>
        <authorList>
            <person name="Ogiso-Tanaka E."/>
            <person name="Itagaki H."/>
            <person name="Hosoya T."/>
            <person name="Hosaka K."/>
        </authorList>
    </citation>
    <scope>NUCLEOTIDE SEQUENCE</scope>
    <source>
        <strain evidence="1">MO-923</strain>
    </source>
</reference>
<evidence type="ECO:0000313" key="2">
    <source>
        <dbReference type="Proteomes" id="UP001050691"/>
    </source>
</evidence>
<accession>A0AAV5A321</accession>
<dbReference type="AlphaFoldDB" id="A0AAV5A321"/>
<organism evidence="1 2">
    <name type="scientific">Clathrus columnatus</name>
    <dbReference type="NCBI Taxonomy" id="1419009"/>
    <lineage>
        <taxon>Eukaryota</taxon>
        <taxon>Fungi</taxon>
        <taxon>Dikarya</taxon>
        <taxon>Basidiomycota</taxon>
        <taxon>Agaricomycotina</taxon>
        <taxon>Agaricomycetes</taxon>
        <taxon>Phallomycetidae</taxon>
        <taxon>Phallales</taxon>
        <taxon>Clathraceae</taxon>
        <taxon>Clathrus</taxon>
    </lineage>
</organism>
<name>A0AAV5A321_9AGAM</name>
<keyword evidence="2" id="KW-1185">Reference proteome</keyword>
<comment type="caution">
    <text evidence="1">The sequence shown here is derived from an EMBL/GenBank/DDBJ whole genome shotgun (WGS) entry which is preliminary data.</text>
</comment>